<dbReference type="Gene3D" id="3.40.50.300">
    <property type="entry name" value="P-loop containing nucleotide triphosphate hydrolases"/>
    <property type="match status" value="2"/>
</dbReference>
<gene>
    <name evidence="1" type="ORF">NCTC1935_00073</name>
</gene>
<dbReference type="SUPFAM" id="SSF52540">
    <property type="entry name" value="P-loop containing nucleoside triphosphate hydrolases"/>
    <property type="match status" value="1"/>
</dbReference>
<dbReference type="InterPro" id="IPR027417">
    <property type="entry name" value="P-loop_NTPase"/>
</dbReference>
<dbReference type="RefSeq" id="WP_137355117.1">
    <property type="nucleotide sequence ID" value="NZ_CAACYE020000006.1"/>
</dbReference>
<dbReference type="EMBL" id="CAACYE010000002">
    <property type="protein sequence ID" value="VFA81048.1"/>
    <property type="molecule type" value="Genomic_DNA"/>
</dbReference>
<proteinExistence type="predicted"/>
<organism evidence="1">
    <name type="scientific">Nocardia farcinica</name>
    <dbReference type="NCBI Taxonomy" id="37329"/>
    <lineage>
        <taxon>Bacteria</taxon>
        <taxon>Bacillati</taxon>
        <taxon>Actinomycetota</taxon>
        <taxon>Actinomycetes</taxon>
        <taxon>Mycobacteriales</taxon>
        <taxon>Nocardiaceae</taxon>
        <taxon>Nocardia</taxon>
    </lineage>
</organism>
<reference evidence="1" key="1">
    <citation type="submission" date="2019-02" db="EMBL/GenBank/DDBJ databases">
        <authorList>
            <consortium name="Pathogen Informatics"/>
        </authorList>
    </citation>
    <scope>NUCLEOTIDE SEQUENCE</scope>
    <source>
        <strain evidence="1">3012STDY6733949</strain>
    </source>
</reference>
<dbReference type="AlphaFoldDB" id="A0A449HE30"/>
<name>A0A449HE30_NOCFR</name>
<protein>
    <submittedName>
        <fullName evidence="1">Type IV secretory pathway, VirB4 components</fullName>
    </submittedName>
</protein>
<accession>A0A449HE30</accession>
<sequence length="572" mass="62780">MPGLSRLFVPRRVTARQEADARGADGVLDPDEVAYIREAMPTMSIGRKFNAARKLRAHELAVWRTSHTAARQPWQAERRPSPRGYLAPYGGYMKKPMPLPEIRGTTCRVCGLWPFPLSTEFASPGWPIGIQDETATPFFFDQMAWFDAEMISAPIAVVLGPNGFGKSTLGRQLVLGGLASGRHVICPADIKPDYRRLCELLNDNEEGRQDGQVIEVGPGHGVLNPLDPTAYAWAIDRLPADHPAVRGLMAELHQTQLFNLEALVSLRRRAPLEDFESAAISAALTDLYAGGRFSPARPPIISDLIEQLEQPTEDMRYAVAATSAEDFAVTTHRLLQSLKSLTVGMFGEAFNGQTTTRLNLEAAMIDIDLSIINVHSGRDLRAAIIAITGMESQAAVAARMTLADHGFIRKSVTDIHMDELSQLLDVGGSSQIKSLDRITRTNRTDGMTLTTYTHTVTDFTKVSADATEQGKATGFISRSKVTFTGPINGYEIDAQAGLIDYTDRERARLLSWTSAPPPAQTGHKTMPHPGKGRFIAKWGDDPDRPGLAFRTWISPVERELGIHDTNTGMRTD</sequence>
<evidence type="ECO:0000313" key="1">
    <source>
        <dbReference type="EMBL" id="VFA81048.1"/>
    </source>
</evidence>